<dbReference type="CDD" id="cd00449">
    <property type="entry name" value="PLPDE_IV"/>
    <property type="match status" value="1"/>
</dbReference>
<dbReference type="InterPro" id="IPR050571">
    <property type="entry name" value="Class-IV_PLP-Dep_Aminotrnsfr"/>
</dbReference>
<dbReference type="GO" id="GO:0008652">
    <property type="term" value="P:amino acid biosynthetic process"/>
    <property type="evidence" value="ECO:0007669"/>
    <property type="project" value="UniProtKB-ARBA"/>
</dbReference>
<dbReference type="PANTHER" id="PTHR42743:SF11">
    <property type="entry name" value="AMINODEOXYCHORISMATE LYASE"/>
    <property type="match status" value="1"/>
</dbReference>
<comment type="cofactor">
    <cofactor evidence="1 5">
        <name>pyridoxal 5'-phosphate</name>
        <dbReference type="ChEBI" id="CHEBI:597326"/>
    </cofactor>
</comment>
<dbReference type="GO" id="GO:0046394">
    <property type="term" value="P:carboxylic acid biosynthetic process"/>
    <property type="evidence" value="ECO:0007669"/>
    <property type="project" value="UniProtKB-ARBA"/>
</dbReference>
<dbReference type="FunFam" id="3.20.10.10:FF:000002">
    <property type="entry name" value="D-alanine aminotransferase"/>
    <property type="match status" value="1"/>
</dbReference>
<evidence type="ECO:0000256" key="2">
    <source>
        <dbReference type="ARBA" id="ARBA00009320"/>
    </source>
</evidence>
<dbReference type="InterPro" id="IPR036038">
    <property type="entry name" value="Aminotransferase-like"/>
</dbReference>
<dbReference type="GO" id="GO:0016829">
    <property type="term" value="F:lyase activity"/>
    <property type="evidence" value="ECO:0007669"/>
    <property type="project" value="UniProtKB-KW"/>
</dbReference>
<dbReference type="SUPFAM" id="SSF56752">
    <property type="entry name" value="D-aminoacid aminotransferase-like PLP-dependent enzymes"/>
    <property type="match status" value="1"/>
</dbReference>
<keyword evidence="6" id="KW-0456">Lyase</keyword>
<dbReference type="STRING" id="1123382.SAMN02745221_00169"/>
<comment type="similarity">
    <text evidence="2 4">Belongs to the class-IV pyridoxal-phosphate-dependent aminotransferase family.</text>
</comment>
<reference evidence="7" key="1">
    <citation type="submission" date="2016-11" db="EMBL/GenBank/DDBJ databases">
        <authorList>
            <person name="Varghese N."/>
            <person name="Submissions S."/>
        </authorList>
    </citation>
    <scope>NUCLEOTIDE SEQUENCE [LARGE SCALE GENOMIC DNA]</scope>
    <source>
        <strain evidence="7">DSM 11003</strain>
    </source>
</reference>
<dbReference type="Gene3D" id="3.30.470.10">
    <property type="match status" value="1"/>
</dbReference>
<dbReference type="Pfam" id="PF01063">
    <property type="entry name" value="Aminotran_4"/>
    <property type="match status" value="1"/>
</dbReference>
<proteinExistence type="inferred from homology"/>
<dbReference type="OrthoDB" id="9805628at2"/>
<organism evidence="6 7">
    <name type="scientific">Thermosyntropha lipolytica DSM 11003</name>
    <dbReference type="NCBI Taxonomy" id="1123382"/>
    <lineage>
        <taxon>Bacteria</taxon>
        <taxon>Bacillati</taxon>
        <taxon>Bacillota</taxon>
        <taxon>Clostridia</taxon>
        <taxon>Eubacteriales</taxon>
        <taxon>Syntrophomonadaceae</taxon>
        <taxon>Thermosyntropha</taxon>
    </lineage>
</organism>
<dbReference type="InterPro" id="IPR043132">
    <property type="entry name" value="BCAT-like_C"/>
</dbReference>
<dbReference type="Proteomes" id="UP000242329">
    <property type="component" value="Unassembled WGS sequence"/>
</dbReference>
<gene>
    <name evidence="6" type="ORF">SAMN02745221_00169</name>
</gene>
<keyword evidence="3 5" id="KW-0663">Pyridoxal phosphate</keyword>
<sequence length="272" mass="31243">MLVWFDGKVIPEGEAGVGINTPSFRYGQGFFTTTRIEEGVPLWLNDHITRLKSFLEAFSFPVFPEEPVIKAARLIPFVNGISRGVLRIIVFREGEKAKVCVMGESLELKDMMPVKITLAPFRRHSSQPLLRVKSLNYWENILAYEEAERKGFYDALFFNEKEEVCETSRSNIFWVINDTVYTPHIDCGLLPGIARQKVLEVLKKENLKVKEGSFKQEELKKAGEVFLTNSLRGIVPVGEIDGVSYQGEGEMVSWLKRKLEEKMQEYVKTYHR</sequence>
<evidence type="ECO:0000256" key="3">
    <source>
        <dbReference type="ARBA" id="ARBA00022898"/>
    </source>
</evidence>
<dbReference type="PANTHER" id="PTHR42743">
    <property type="entry name" value="AMINO-ACID AMINOTRANSFERASE"/>
    <property type="match status" value="1"/>
</dbReference>
<dbReference type="InterPro" id="IPR043131">
    <property type="entry name" value="BCAT-like_N"/>
</dbReference>
<protein>
    <submittedName>
        <fullName evidence="6">4-amino-4-deoxychorismate lyase</fullName>
    </submittedName>
</protein>
<dbReference type="Gene3D" id="3.20.10.10">
    <property type="entry name" value="D-amino Acid Aminotransferase, subunit A, domain 2"/>
    <property type="match status" value="1"/>
</dbReference>
<dbReference type="InterPro" id="IPR001544">
    <property type="entry name" value="Aminotrans_IV"/>
</dbReference>
<evidence type="ECO:0000256" key="1">
    <source>
        <dbReference type="ARBA" id="ARBA00001933"/>
    </source>
</evidence>
<evidence type="ECO:0000256" key="5">
    <source>
        <dbReference type="RuleBase" id="RU004516"/>
    </source>
</evidence>
<dbReference type="AlphaFoldDB" id="A0A1M5JPM5"/>
<evidence type="ECO:0000313" key="7">
    <source>
        <dbReference type="Proteomes" id="UP000242329"/>
    </source>
</evidence>
<keyword evidence="7" id="KW-1185">Reference proteome</keyword>
<dbReference type="PROSITE" id="PS00770">
    <property type="entry name" value="AA_TRANSFER_CLASS_4"/>
    <property type="match status" value="1"/>
</dbReference>
<evidence type="ECO:0000256" key="4">
    <source>
        <dbReference type="RuleBase" id="RU004106"/>
    </source>
</evidence>
<evidence type="ECO:0000313" key="6">
    <source>
        <dbReference type="EMBL" id="SHG42365.1"/>
    </source>
</evidence>
<dbReference type="RefSeq" id="WP_073089003.1">
    <property type="nucleotide sequence ID" value="NZ_FQWY01000003.1"/>
</dbReference>
<name>A0A1M5JPM5_9FIRM</name>
<dbReference type="EMBL" id="FQWY01000003">
    <property type="protein sequence ID" value="SHG42365.1"/>
    <property type="molecule type" value="Genomic_DNA"/>
</dbReference>
<accession>A0A1M5JPM5</accession>
<dbReference type="InterPro" id="IPR018300">
    <property type="entry name" value="Aminotrans_IV_CS"/>
</dbReference>